<dbReference type="SFLD" id="SFLDG01129">
    <property type="entry name" value="C1.5:_HAD__Beta-PGM__Phosphata"/>
    <property type="match status" value="1"/>
</dbReference>
<reference evidence="1 2" key="1">
    <citation type="submission" date="2024-09" db="EMBL/GenBank/DDBJ databases">
        <authorList>
            <person name="Sun Q."/>
            <person name="Mori K."/>
        </authorList>
    </citation>
    <scope>NUCLEOTIDE SEQUENCE [LARGE SCALE GENOMIC DNA]</scope>
    <source>
        <strain evidence="1 2">CCM 7759</strain>
    </source>
</reference>
<protein>
    <submittedName>
        <fullName evidence="1">HAD-IA family hydrolase</fullName>
    </submittedName>
</protein>
<name>A0ABV6DP04_9BACL</name>
<dbReference type="Proteomes" id="UP001589776">
    <property type="component" value="Unassembled WGS sequence"/>
</dbReference>
<gene>
    <name evidence="1" type="ORF">ACFFK0_18285</name>
</gene>
<dbReference type="InterPro" id="IPR044924">
    <property type="entry name" value="HAD-SF_hydro_IA_REG-2-like_cap"/>
</dbReference>
<dbReference type="GO" id="GO:0016787">
    <property type="term" value="F:hydrolase activity"/>
    <property type="evidence" value="ECO:0007669"/>
    <property type="project" value="UniProtKB-KW"/>
</dbReference>
<dbReference type="SFLD" id="SFLDS00003">
    <property type="entry name" value="Haloacid_Dehalogenase"/>
    <property type="match status" value="1"/>
</dbReference>
<dbReference type="Gene3D" id="3.40.50.1000">
    <property type="entry name" value="HAD superfamily/HAD-like"/>
    <property type="match status" value="1"/>
</dbReference>
<dbReference type="SUPFAM" id="SSF56784">
    <property type="entry name" value="HAD-like"/>
    <property type="match status" value="1"/>
</dbReference>
<dbReference type="InterPro" id="IPR051828">
    <property type="entry name" value="HAD-like_hydrolase_domain"/>
</dbReference>
<accession>A0ABV6DP04</accession>
<keyword evidence="2" id="KW-1185">Reference proteome</keyword>
<dbReference type="InterPro" id="IPR023214">
    <property type="entry name" value="HAD_sf"/>
</dbReference>
<dbReference type="RefSeq" id="WP_377471751.1">
    <property type="nucleotide sequence ID" value="NZ_JBHLWN010000072.1"/>
</dbReference>
<comment type="caution">
    <text evidence="1">The sequence shown here is derived from an EMBL/GenBank/DDBJ whole genome shotgun (WGS) entry which is preliminary data.</text>
</comment>
<dbReference type="Gene3D" id="1.10.150.720">
    <property type="entry name" value="Haloacid dehalogenase-like hydrolase"/>
    <property type="match status" value="1"/>
</dbReference>
<sequence length="239" mass="27676">MQTLLKKPLSHYKMIYFDVGDTLLTIPAAQVIMHQFLLARSLERDPEQLERQFISSFRLFYYDRPAERVEQVTPETDRAFWVNVYDHILRSLDLHRELNDDDVHRCCHELYDIFTASSSYALFDDVKECMEELHRRGMRLGIVSNFAPTLKSILEDKGILHLFDPVIVSTEVGLEKPDPAIFRLALEQCGLPAGDVLYVGDHDRNDIWAPAQVGIDAVKILRYDFHSGEGIRTLRELIQ</sequence>
<proteinExistence type="predicted"/>
<dbReference type="PANTHER" id="PTHR46191:SF2">
    <property type="entry name" value="HALOACID DEHALOGENASE-LIKE HYDROLASE DOMAIN-CONTAINING PROTEIN 3"/>
    <property type="match status" value="1"/>
</dbReference>
<dbReference type="PANTHER" id="PTHR46191">
    <property type="match status" value="1"/>
</dbReference>
<dbReference type="Pfam" id="PF00702">
    <property type="entry name" value="Hydrolase"/>
    <property type="match status" value="1"/>
</dbReference>
<evidence type="ECO:0000313" key="1">
    <source>
        <dbReference type="EMBL" id="MFC0214384.1"/>
    </source>
</evidence>
<dbReference type="EMBL" id="JBHLWN010000072">
    <property type="protein sequence ID" value="MFC0214384.1"/>
    <property type="molecule type" value="Genomic_DNA"/>
</dbReference>
<dbReference type="NCBIfam" id="TIGR01549">
    <property type="entry name" value="HAD-SF-IA-v1"/>
    <property type="match status" value="1"/>
</dbReference>
<dbReference type="InterPro" id="IPR036412">
    <property type="entry name" value="HAD-like_sf"/>
</dbReference>
<organism evidence="1 2">
    <name type="scientific">Paenibacillus chartarius</name>
    <dbReference type="NCBI Taxonomy" id="747481"/>
    <lineage>
        <taxon>Bacteria</taxon>
        <taxon>Bacillati</taxon>
        <taxon>Bacillota</taxon>
        <taxon>Bacilli</taxon>
        <taxon>Bacillales</taxon>
        <taxon>Paenibacillaceae</taxon>
        <taxon>Paenibacillus</taxon>
    </lineage>
</organism>
<dbReference type="InterPro" id="IPR006439">
    <property type="entry name" value="HAD-SF_hydro_IA"/>
</dbReference>
<keyword evidence="1" id="KW-0378">Hydrolase</keyword>
<evidence type="ECO:0000313" key="2">
    <source>
        <dbReference type="Proteomes" id="UP001589776"/>
    </source>
</evidence>